<proteinExistence type="predicted"/>
<sequence length="153" mass="16868">MKLTSLKQRLGLGIASLLLAGSVALGPVQAFAAPTDNTMQTVAVQTSQLQTSNAPKPDVSKIKDKVVTRLNERLDKLNTRITTVTDKLSKATTDAQKDKLQKLLTKLQDNKQKLEALLVKVQKGDITLKELRTLLREYRQSQHPKVGQTPIAE</sequence>
<reference evidence="4" key="2">
    <citation type="journal article" date="2024" name="Nature">
        <title>Anoxygenic phototroph of the Chloroflexota uses a type I reaction centre.</title>
        <authorList>
            <person name="Tsuji J.M."/>
            <person name="Shaw N.A."/>
            <person name="Nagashima S."/>
            <person name="Venkiteswaran J.J."/>
            <person name="Schiff S.L."/>
            <person name="Watanabe T."/>
            <person name="Fukui M."/>
            <person name="Hanada S."/>
            <person name="Tank M."/>
            <person name="Neufeld J.D."/>
        </authorList>
    </citation>
    <scope>NUCLEOTIDE SEQUENCE</scope>
    <source>
        <strain evidence="4">L227-S17</strain>
    </source>
</reference>
<dbReference type="EMBL" id="CP128400">
    <property type="protein sequence ID" value="WJW69619.1"/>
    <property type="molecule type" value="Genomic_DNA"/>
</dbReference>
<name>A0A8T7M6N1_9CHLR</name>
<dbReference type="Proteomes" id="UP001431572">
    <property type="component" value="Chromosome 2"/>
</dbReference>
<organism evidence="3 5">
    <name type="scientific">Candidatus Chlorohelix allophototropha</name>
    <dbReference type="NCBI Taxonomy" id="3003348"/>
    <lineage>
        <taxon>Bacteria</taxon>
        <taxon>Bacillati</taxon>
        <taxon>Chloroflexota</taxon>
        <taxon>Chloroflexia</taxon>
        <taxon>Candidatus Chloroheliales</taxon>
        <taxon>Candidatus Chloroheliaceae</taxon>
        <taxon>Candidatus Chlorohelix</taxon>
    </lineage>
</organism>
<feature type="coiled-coil region" evidence="1">
    <location>
        <begin position="67"/>
        <end position="124"/>
    </location>
</feature>
<evidence type="ECO:0000313" key="6">
    <source>
        <dbReference type="Proteomes" id="UP001431572"/>
    </source>
</evidence>
<evidence type="ECO:0000256" key="1">
    <source>
        <dbReference type="SAM" id="Coils"/>
    </source>
</evidence>
<accession>A0A8T7M6N1</accession>
<dbReference type="RefSeq" id="WP_341471492.1">
    <property type="nucleotide sequence ID" value="NZ_CP128400.1"/>
</dbReference>
<evidence type="ECO:0000313" key="5">
    <source>
        <dbReference type="Proteomes" id="UP000521676"/>
    </source>
</evidence>
<evidence type="ECO:0000313" key="4">
    <source>
        <dbReference type="EMBL" id="WJW69619.1"/>
    </source>
</evidence>
<gene>
    <name evidence="3" type="ORF">HXX08_17815</name>
    <name evidence="4" type="ORF">OZ401_003246</name>
</gene>
<dbReference type="AlphaFoldDB" id="A0A8T7M6N1"/>
<feature type="signal peptide" evidence="2">
    <location>
        <begin position="1"/>
        <end position="32"/>
    </location>
</feature>
<keyword evidence="2" id="KW-0732">Signal</keyword>
<feature type="chain" id="PRO_5035852741" evidence="2">
    <location>
        <begin position="33"/>
        <end position="153"/>
    </location>
</feature>
<keyword evidence="6" id="KW-1185">Reference proteome</keyword>
<keyword evidence="1" id="KW-0175">Coiled coil</keyword>
<evidence type="ECO:0000313" key="3">
    <source>
        <dbReference type="EMBL" id="NWJ47713.1"/>
    </source>
</evidence>
<dbReference type="EMBL" id="JACATZ010000003">
    <property type="protein sequence ID" value="NWJ47713.1"/>
    <property type="molecule type" value="Genomic_DNA"/>
</dbReference>
<evidence type="ECO:0000256" key="2">
    <source>
        <dbReference type="SAM" id="SignalP"/>
    </source>
</evidence>
<protein>
    <submittedName>
        <fullName evidence="3">Uncharacterized protein</fullName>
    </submittedName>
</protein>
<dbReference type="Proteomes" id="UP000521676">
    <property type="component" value="Unassembled WGS sequence"/>
</dbReference>
<reference evidence="3 5" key="1">
    <citation type="submission" date="2020-06" db="EMBL/GenBank/DDBJ databases">
        <title>Anoxygenic phototrophic Chloroflexota member uses a Type I reaction center.</title>
        <authorList>
            <person name="Tsuji J.M."/>
            <person name="Shaw N.A."/>
            <person name="Nagashima S."/>
            <person name="Venkiteswaran J."/>
            <person name="Schiff S.L."/>
            <person name="Hanada S."/>
            <person name="Tank M."/>
            <person name="Neufeld J.D."/>
        </authorList>
    </citation>
    <scope>NUCLEOTIDE SEQUENCE [LARGE SCALE GENOMIC DNA]</scope>
    <source>
        <strain evidence="3">L227-S17</strain>
    </source>
</reference>